<dbReference type="Proteomes" id="UP000053237">
    <property type="component" value="Unassembled WGS sequence"/>
</dbReference>
<reference evidence="1 2" key="1">
    <citation type="submission" date="2012-05" db="EMBL/GenBank/DDBJ databases">
        <title>Recombination and specialization in a pathogen metapopulation.</title>
        <authorList>
            <person name="Gardiner A."/>
            <person name="Kemen E."/>
            <person name="Schultz-Larsen T."/>
            <person name="MacLean D."/>
            <person name="Van Oosterhout C."/>
            <person name="Jones J.D.G."/>
        </authorList>
    </citation>
    <scope>NUCLEOTIDE SEQUENCE [LARGE SCALE GENOMIC DNA]</scope>
    <source>
        <strain evidence="1 2">Ac Nc2</strain>
    </source>
</reference>
<accession>A0A024FWI8</accession>
<dbReference type="InParanoid" id="A0A024FWI8"/>
<dbReference type="EMBL" id="CAIX01000916">
    <property type="protein sequence ID" value="CCI11302.1"/>
    <property type="molecule type" value="Genomic_DNA"/>
</dbReference>
<protein>
    <submittedName>
        <fullName evidence="1">Uncharacterized protein</fullName>
    </submittedName>
</protein>
<evidence type="ECO:0000313" key="1">
    <source>
        <dbReference type="EMBL" id="CCI11302.1"/>
    </source>
</evidence>
<comment type="caution">
    <text evidence="1">The sequence shown here is derived from an EMBL/GenBank/DDBJ whole genome shotgun (WGS) entry which is preliminary data.</text>
</comment>
<gene>
    <name evidence="1" type="ORF">BN9_127090</name>
</gene>
<organism evidence="1 2">
    <name type="scientific">Albugo candida</name>
    <dbReference type="NCBI Taxonomy" id="65357"/>
    <lineage>
        <taxon>Eukaryota</taxon>
        <taxon>Sar</taxon>
        <taxon>Stramenopiles</taxon>
        <taxon>Oomycota</taxon>
        <taxon>Peronosporomycetes</taxon>
        <taxon>Albuginales</taxon>
        <taxon>Albuginaceae</taxon>
        <taxon>Albugo</taxon>
    </lineage>
</organism>
<sequence length="100" mass="11744">MNTKFEKKSVRCILFQKSDWTDKQITSKHRCVFCIDCIVTDSIKDGIHWDVLYARFGYVLPNPSFFYDTSEIGLLLAIRTFVDAWLYHYKLATDFCSSNL</sequence>
<keyword evidence="2" id="KW-1185">Reference proteome</keyword>
<dbReference type="AlphaFoldDB" id="A0A024FWI8"/>
<proteinExistence type="predicted"/>
<evidence type="ECO:0000313" key="2">
    <source>
        <dbReference type="Proteomes" id="UP000053237"/>
    </source>
</evidence>
<name>A0A024FWI8_9STRA</name>